<proteinExistence type="predicted"/>
<protein>
    <submittedName>
        <fullName evidence="1">ORF10</fullName>
    </submittedName>
    <submittedName>
        <fullName evidence="2">ORF51</fullName>
    </submittedName>
</protein>
<dbReference type="EMBL" id="BK067791">
    <property type="protein sequence ID" value="DBA52192.1"/>
    <property type="molecule type" value="Genomic_DNA"/>
</dbReference>
<organism evidence="2">
    <name type="scientific">Nitrosopumilaceae spindle-shaped virus</name>
    <dbReference type="NCBI Taxonomy" id="3065433"/>
    <lineage>
        <taxon>Viruses</taxon>
    </lineage>
</organism>
<reference evidence="2" key="1">
    <citation type="journal article" date="2024" name="Environ. Microbiol. Rep.">
        <title>Hiding in plain sight: The discovery of complete genomes of 11 hypothetical spindle-shaped viruses that putatively infect mesophilic ammonia-oxidizing archaea.</title>
        <authorList>
            <person name="Ni Y."/>
            <person name="Xu T."/>
            <person name="Yan S."/>
            <person name="Chen L."/>
            <person name="Wang Y."/>
        </authorList>
    </citation>
    <scope>NUCLEOTIDE SEQUENCE</scope>
    <source>
        <strain evidence="2">NTT1</strain>
        <strain evidence="1">NTT2</strain>
    </source>
</reference>
<evidence type="ECO:0000313" key="2">
    <source>
        <dbReference type="EMBL" id="DBA52192.1"/>
    </source>
</evidence>
<dbReference type="EMBL" id="BK067783">
    <property type="protein sequence ID" value="DBA51709.1"/>
    <property type="molecule type" value="Genomic_DNA"/>
</dbReference>
<name>A0AAT9JAK2_9VIRU</name>
<evidence type="ECO:0000313" key="1">
    <source>
        <dbReference type="EMBL" id="DBA51709.1"/>
    </source>
</evidence>
<accession>A0AAT9JAK2</accession>
<reference evidence="2" key="2">
    <citation type="submission" date="2024-03" db="EMBL/GenBank/DDBJ databases">
        <authorList>
            <person name="Ni Y."/>
            <person name="Xu T."/>
            <person name="Yan S."/>
            <person name="Chen L."/>
            <person name="Wang Y."/>
        </authorList>
    </citation>
    <scope>NUCLEOTIDE SEQUENCE</scope>
    <source>
        <strain evidence="2">NTT1</strain>
        <strain evidence="1">NTT2</strain>
    </source>
</reference>
<sequence length="47" mass="5603">MTSKPKSNYKQHEFEVVGFHVICKWCGASKYGFRKRKECIPSRRLIQ</sequence>